<dbReference type="InterPro" id="IPR009081">
    <property type="entry name" value="PP-bd_ACP"/>
</dbReference>
<feature type="domain" description="Carrier" evidence="6">
    <location>
        <begin position="4682"/>
        <end position="4757"/>
    </location>
</feature>
<comment type="caution">
    <text evidence="7">The sequence shown here is derived from an EMBL/GenBank/DDBJ whole genome shotgun (WGS) entry which is preliminary data.</text>
</comment>
<comment type="cofactor">
    <cofactor evidence="1">
        <name>pantetheine 4'-phosphate</name>
        <dbReference type="ChEBI" id="CHEBI:47942"/>
    </cofactor>
</comment>
<evidence type="ECO:0000256" key="1">
    <source>
        <dbReference type="ARBA" id="ARBA00001957"/>
    </source>
</evidence>
<dbReference type="CDD" id="cd19531">
    <property type="entry name" value="LCL_NRPS-like"/>
    <property type="match status" value="5"/>
</dbReference>
<dbReference type="InterPro" id="IPR023213">
    <property type="entry name" value="CAT-like_dom_sf"/>
</dbReference>
<dbReference type="GO" id="GO:0044550">
    <property type="term" value="P:secondary metabolite biosynthetic process"/>
    <property type="evidence" value="ECO:0007669"/>
    <property type="project" value="UniProtKB-ARBA"/>
</dbReference>
<dbReference type="FunFam" id="1.10.1200.10:FF:000016">
    <property type="entry name" value="Non-ribosomal peptide synthase"/>
    <property type="match status" value="2"/>
</dbReference>
<gene>
    <name evidence="7" type="ORF">CLV51_104317</name>
</gene>
<dbReference type="InterPro" id="IPR020806">
    <property type="entry name" value="PKS_PP-bd"/>
</dbReference>
<keyword evidence="8" id="KW-1185">Reference proteome</keyword>
<dbReference type="Gene3D" id="3.30.559.30">
    <property type="entry name" value="Nonribosomal peptide synthetase, condensation domain"/>
    <property type="match status" value="7"/>
</dbReference>
<dbReference type="NCBIfam" id="NF003417">
    <property type="entry name" value="PRK04813.1"/>
    <property type="match status" value="6"/>
</dbReference>
<dbReference type="InterPro" id="IPR036736">
    <property type="entry name" value="ACP-like_sf"/>
</dbReference>
<dbReference type="GO" id="GO:0005737">
    <property type="term" value="C:cytoplasm"/>
    <property type="evidence" value="ECO:0007669"/>
    <property type="project" value="TreeGrafter"/>
</dbReference>
<dbReference type="InterPro" id="IPR010071">
    <property type="entry name" value="AA_adenyl_dom"/>
</dbReference>
<dbReference type="Gene3D" id="3.30.300.30">
    <property type="match status" value="6"/>
</dbReference>
<evidence type="ECO:0000313" key="7">
    <source>
        <dbReference type="EMBL" id="PSL45611.1"/>
    </source>
</evidence>
<dbReference type="PROSITE" id="PS00455">
    <property type="entry name" value="AMP_BINDING"/>
    <property type="match status" value="6"/>
</dbReference>
<dbReference type="Gene3D" id="3.30.559.10">
    <property type="entry name" value="Chloramphenicol acetyltransferase-like domain"/>
    <property type="match status" value="7"/>
</dbReference>
<dbReference type="FunFam" id="3.40.50.980:FF:000001">
    <property type="entry name" value="Non-ribosomal peptide synthetase"/>
    <property type="match status" value="6"/>
</dbReference>
<dbReference type="Pfam" id="PF00668">
    <property type="entry name" value="Condensation"/>
    <property type="match status" value="7"/>
</dbReference>
<dbReference type="InterPro" id="IPR025110">
    <property type="entry name" value="AMP-bd_C"/>
</dbReference>
<dbReference type="InterPro" id="IPR001031">
    <property type="entry name" value="Thioesterase"/>
</dbReference>
<dbReference type="InterPro" id="IPR001242">
    <property type="entry name" value="Condensation_dom"/>
</dbReference>
<dbReference type="InterPro" id="IPR006162">
    <property type="entry name" value="Ppantetheine_attach_site"/>
</dbReference>
<dbReference type="RefSeq" id="WP_106529931.1">
    <property type="nucleotide sequence ID" value="NZ_PYAW01000004.1"/>
</dbReference>
<organism evidence="7 8">
    <name type="scientific">Chitinophaga niastensis</name>
    <dbReference type="NCBI Taxonomy" id="536980"/>
    <lineage>
        <taxon>Bacteria</taxon>
        <taxon>Pseudomonadati</taxon>
        <taxon>Bacteroidota</taxon>
        <taxon>Chitinophagia</taxon>
        <taxon>Chitinophagales</taxon>
        <taxon>Chitinophagaceae</taxon>
        <taxon>Chitinophaga</taxon>
    </lineage>
</organism>
<dbReference type="Gene3D" id="2.30.38.10">
    <property type="entry name" value="Luciferase, Domain 3"/>
    <property type="match status" value="6"/>
</dbReference>
<dbReference type="CDD" id="cd19534">
    <property type="entry name" value="E_NRPS"/>
    <property type="match status" value="1"/>
</dbReference>
<proteinExistence type="inferred from homology"/>
<dbReference type="GO" id="GO:0072330">
    <property type="term" value="P:monocarboxylic acid biosynthetic process"/>
    <property type="evidence" value="ECO:0007669"/>
    <property type="project" value="UniProtKB-ARBA"/>
</dbReference>
<name>A0A2P8HHD2_CHINA</name>
<dbReference type="Gene3D" id="3.40.50.1820">
    <property type="entry name" value="alpha/beta hydrolase"/>
    <property type="match status" value="1"/>
</dbReference>
<dbReference type="CDD" id="cd05930">
    <property type="entry name" value="A_NRPS"/>
    <property type="match status" value="4"/>
</dbReference>
<dbReference type="InterPro" id="IPR020845">
    <property type="entry name" value="AMP-binding_CS"/>
</dbReference>
<dbReference type="GO" id="GO:0003824">
    <property type="term" value="F:catalytic activity"/>
    <property type="evidence" value="ECO:0007669"/>
    <property type="project" value="InterPro"/>
</dbReference>
<dbReference type="FunFam" id="3.40.50.12780:FF:000012">
    <property type="entry name" value="Non-ribosomal peptide synthetase"/>
    <property type="match status" value="5"/>
</dbReference>
<dbReference type="InterPro" id="IPR020802">
    <property type="entry name" value="TesA-like"/>
</dbReference>
<feature type="domain" description="Carrier" evidence="6">
    <location>
        <begin position="5729"/>
        <end position="5804"/>
    </location>
</feature>
<dbReference type="OrthoDB" id="5298966at2"/>
<dbReference type="GO" id="GO:0043041">
    <property type="term" value="P:amino acid activation for nonribosomal peptide biosynthetic process"/>
    <property type="evidence" value="ECO:0007669"/>
    <property type="project" value="TreeGrafter"/>
</dbReference>
<sequence>MTGFNLIDIVDLLEKANDIGIQISFDDNELIVQTHKENIIDASFLNELKSNKEYLIEYFKKHHQSGSDIMLTEEINTAGRNGSTRIPLSFSQERLWFIDQLEGSVQYHLPVVLRVKGALNKKALVYALQHIINRHEVLRTVIAAEGGKAWQQIQEKDQWQLELIDEPIYKEVPTALQSCVKALIAAPFDLSKDHMLRAHLIVQHADEHVLVVIVHHIASDGWSTGIIIRELVELYGAYAEDRTAQLPVLDLQYADYAIWQREYLSGEVLTQQLDYWKNKLSGVDALSLVTDHPRPAIQSTRGATRSFRLPRELTAQLHALSRQEDTTLFMTLLAAFNVLLYRYSAQDDICVGSPIAGRTRQELEGLIGFFINTLVLRNDLSNNPSFTNLMQQVKETTLSAYDHQEIPFEKIVEAVVKQRDLSRNPLFQVVFMLQNTPEEPDLSLDAVSFSHEQVVSTTTMFDLIFSVEDRGGELTGSVSYCIDLFDAATIDRMITHFEQLLLSIVASPASPIASFTMLAAREEEQLILSFNDTTIDYPQHKTIIEQISLQAALTPAATALVFDDRLLTYRELEERSGQLAHYLISKGITTETVVPVCMERSPEIVVSMLGIMKAGGAYVPVDPEYPTDRIRHIIADTRAAIIVGSKACVDKLKLAGAADIITLDGDKDIISQYPATVPNLTYTGHQLAYVIYTSGSTGLPKGVMIEHNGVANLVNWHNATYGVTAASKATAAAGMGFDAFGWEVWPYLCKGAAVNILNDEKRFSLTAIVNLFREEEISHGFLSTALLHEFIREAGNKLTALKYLLTGGDKLTAIDVSGLTYKVVNNYGPTENSVVTTYYPLSARDKDVTPVIGRPVSNTKIYIINSHTQLSPVGVPGEICIAGKGVSRGYLNRPELTAEKFIANPFDVQGGNLYRTGDLGRWQPDGNIEYLGRIDDQVKIRGYRIELGEIENVLQQCNLVKQAVVLAKEDHSGHRNKRLVGYIVPANLFDKEGIIAFLKQQLPDYMIPALLIPLEKLPLTANGKIDKKALPDTDAEALLTNAYVAPRNATEQGLATIWQELLGVSRVGIHDNFFELGGDSIITIQVVSRAKRAGYELQPRDLFLHQTIAALAVLLSSRKSTATAGEQGLLTGHSGLLPIQQWYFNTGAAVTVPFNQSVLLSIDKSVDTSALDAAISGLVDYHDALRFVYTPSNNGWQQLYGSAEGRLEIADLQAVSPDNLANGVAEQANHYQQSLQIEKGILIRAVLLLTPASESRNRLLIVVHHLAVDGVSWRILLEDLELLLKNDPHKNAVDILGRKSSSYRQWFTALANYGQRHRVLTQEDYWKRVVAGYVPLQTDKIYKGQLTVSDTGSHTLRLGTLQTQRLLQEVPRAYHTAINDVLLCALALTVSAWNKSSKVVIGMEGHGREDIAKDIDTSRTIGWFTNMYPVLLEVAAGSGPQASLKAVKEQLRQVPDKGLGYGILKYIQQAPDLQGKDPWDIVFNYLGQSDNTVKQDGYLGMAPESSGTDTGTDFPMQHKLAVTGMVQGAELILQWEYSNKHYAAAGIEKLATAYLSNLTLLIDHCVEQATQATIYTPSDYGLGTEVSNEELDEFLDADYKGAPRRSQVTGLYRLSGLQEGMLFHSLYDAAGSTYVEQFSCDLSGLQEDFFRQSWDHLLQQHSILRSGFYHDVFPVPVQCVYREVNMPVHVLDYRHMAEGEQAQAVKDYEAADSQKGFDLKEAPLMRISLLRLKDDTYRMLWTSHHILYDGWSLPVMIEELLNTYESLATGKPVVASAEDRFEDYIRYQERLDKEQEEQYWRGYLKGLEKGSLLPFIGATAKLTKGGGNFKERIFKLDTATTAHLTHFAQQHHITQNTLMQGVWAYLLYRYSGHKDVAYGITVSGRPEDLPGVEQRVGLYINTLPLYTVVDPSLEIVSWLQALQTSQLMSREYQYTGLNEIQRWTNIPGELFDSTITFQNYPINEVVDAKTWQLQVSDVETHPHTNYPLTIIMGITAETTLIFTYNNDLLSDYFIEKIAGHFEQVIGQIINRQAEKIGEIALLTSAERQELKVAFNNNITAPSKEQSFVDLFETQAALTPQATALVFEEELLTYQELDERSGRLANYLRSKGVIANTLVPLCIERSTDMIVGILGILKAGGAYVPIEPDFPAERIKYMLEDTHATVIVSSSACRELLPVTAAMQVVALDDDSHAINKCSPIAPAIHPVPDQLLYVIYTSGSTGTPKGVMVTHGNLADYVAGLQVKLDINSCRSFGLLSSIATDLGNTVLYSSLVAGAALHLFSKAAINDAEALYTYFERYPIDCIKIVPSHWKALSAPGRLLLPQKLLVFGGEALGVAVVDSIRDSNAACTVVNHYGPTETTIGKLLHVVDPAGIYEQVIPIGKPFSNTRIYVLNQEGQPCPVGVPGELYIGGDGVALGYLNNPELTASRFITDPFSTADQTKLYRTGDLVKCRPDGNIVFLGRVDDQVKIRGYRVEPGEISRVLSGCEQVSQAVVIAREDSSGNKRLIGYIIPAANFDKEAVITYLREQLPEHMIPAVLVVIDYFPLLPNGKIDRKSLPDPEVNTTAVSDYTAPETDIEKKLAAIWSLLLEVDEISVHDDFFALGGHSLLAIRVISAIRKQLGVEVAIGDVFDYPTIFSLSQQLSQRSAPTTVPALVRGERPARIPLSYSQERLWFIDQLEGSLHYHIPTVLQLKGRLNQAALSHALQTIVNRHESLRTVIAQQEGIAYQRILNKDQWKLGVTHHPEFRENKTALQHYIQQLVETPFDLTNDHMLRVDVIVLEEEVSVLVATVHHIASDGWSTGILVRELVALYNAFESGSHADLPALDIQYADYAIWQRNYLSGKVLEEKIAYWKDKLTGVPALNLPADYPRPAVQSTRGAISLFQLDPALSASLQALSQQQGSTLFMTLLAAFKVLLYRYSGQEDICVGSSIAGRTQQETEGLIGFFINTLALRSDLSNAPSFIQLLQQVRETTLKAYGHQDVPFEKVVEAVVKERDISRTPLFQVMFELQNVPDAPEFRLGEVLFEAAGTNHVAAKFDMNISLQESAAGLSGYVEYCVDLFNEETIARLLENYEQLLWSVVKDPAASIATLPMLTAAAQQQLLVAFNDTEVPYPADKTLVELFTLQAARTPAAVALKFGNQELAYHELEAKANTLAGFLRSKGVKEDTLVPICIERSLEMVVGILGILKAGGAYVPIDPEYPAERIQYMLEDCNATVVVSSSYAKQKITATIPVIALDTEWDSMRVAASSPQPAPHHLAYVIYTSGSTGKPKGVMVEHRGMLNHLYAKISDLKMDDKTILAYTAAYTFDISVWQMFSALLCGGTTIIYPDELILQPGAFISQVEQDQVTILELVPSYLSALLQENTNVTLKALQFLLVTGEVVSQYVLKQWFEHAYFGAVPVVNAYGPTEASDDICHYFMYNVPASTNIPLGTPIQNLHIHILDGAQQLCPIGVPGEICVSGIGVARGYLNRPDLTAAKFIKDPFSAEEERMYKTGDLGRWLQDGNIEYLGRIDEQVKIHGYRIELGEIESVLQQCEGVSQAVVLAKSENKEPHSNKRLIGYIVPEGDFDKGAVLSWLKGKLPEYMVPSLLIELEQLPLTANGKIDKKALPDLDAALLVNEYTAPRNEMEQALACIWQELLGVQRVGIYDNFFELGGHSLMVMRLVAAVGKRLSVALPVKAIFTHPVIATLATYLEAEKNNGVLLPVIEKQTRPVHIPLSFNQERLWFVDQLEGSIHYHIPIVLRLKGLLDKEALATALNNIVSRHEVLRTVIEQEDGKPYQRIRSAADFELSVTDNPVYKDDQHALHQQIAALVSAPFDLSADYMLRAHLIKLATDEHVLVIITHHVASDGLSTGIMAREFIEGYNACLAGTLHQQEPLKLQYADYAIWQRSYLAGETLDKKLAYWKDKLTDVPPLNLPTDFKQPAIQSMRGGRVSTVANEGVLVQLQQLSQQQGTTLYMTLLAAFKVLLYRYSGQTDIVVGSSSAGRQQQDIEALIGFFINMLTLRSDISDNPSFIALLQQVKQTTLDAFEHQDVPFEKIVEAVVKDREHGRRPLFQVMFVMPDKAGSNNAPGLKGITLSPEIISHSTARYNLLFSVQETSVGLNIDVEYSKDLFREDTVVRMMEHFKQLLAAIAASPATPVDLLPLQSENEYKALLQAFGKVEVPYSRNQTFVDWFAIQAARTPAATALVFEDKQLTYKELDERSNQLAHYLHRKGVQANSLVPLCIARSLDMMVGILGILKAGAAYVPIEPDFPAERIQYMLSDTHATIIVSNDNSREVLPEGDAIQIISLDEEAIVACDRAAPGTIPAAEQLAYVIYTSGSTGTPKGVMITHHNLADYLAGLQAHIPVAGCRSFGLLSSIATDLGNTVLFTALMTGGALHLFSKAAINDAAAMLTYFEQHIIDCIKIVPSHWKALSDQDRLLLPEKLLVFGGEALEAAVIENIRAAGTHCTVVNHYGPTETTIGKLLHVVDPQRIYPDVVPIGKAFSNTNIYVVSPAGQPCPVGVPGELYIGGEGVALGYLNNPELTDSKFIKNIFSPEAATKLYRTGDLVKYLPDGNIIFLGRVDDQVKIRGYRIEPGEISRVLEQCEEVSQGVVIAREDNSGNKRLIGYVIPQGTFDKTAILSYLKAQLPEYMIPATLVEMEQFPLLPNGKINKKALPDPDAADAGGEGYVAPSNPTEERLAAIWSALLEIEQVGIHDDFFALGGHSLLAIRVISAIRKQLGAEVSIGDIFDYPTISSLSQQLAGRMAPSAVPALVKQERPAHIPLSYSQERLWFIDQLEGSIHYHVPNVLHLKGSLNKAALSHALQATVNRHEVLRTVIEQEEGTPYQRILNKGQWQLTITDEQVYKENKAALQQYVRQLVDAPFDLSADHKLRAHLIILEEDEYLLVATLHHIASDGWSTGIIIRELVALYNAYVANREVQLPVLEVQYADYAIWQRNYLSGKVLEEKIAYWKDKLSGTTVLNLPLDYPRPAVQSLQGGSVTFSLDRDLCEQLQQLSRQQGTTFFMTLLAAFKTLLYRYTGQEDICIGIPIAGRTRQEIEGLLGFFINTLALRSDLSNNPSFTALLQQVKQTTLGAYEHQDVPFEKVVEAVVTERSLERSPLFQVLFSLENTPDAPDMVLDGLELLPAGVDNITAPFDLTVSLQEGATGLRGSIAYCVDLFKEATIIRLISHFEMLLRAIVNDPAQQIATLPMLPVAEEQQLLHAFNNTATDYPQQTFVTLFDAQATATPDAIAIEFEGTTLTYAALNKKANQLAHYLRSHGVREDVLVPVCLERSLNMVVAILGVLKAGGAYVPIDPAYPADRVNYMLRDTGGLLLLTDDSCKNALPAYTAAHMIILDQEHAVISGYPETALPDAPLMHHLAYVIYTSGSTGMPKGVMIAHQSLSNFLCSMKQTLHLNASCSLLAVTTFCFDIAYLELFLPLLAGGKVIVATRETAADAFLLMKQLALQQPSYMQATPATWQMLTDAGWENKEQITILAGGEAIKPELKNKLVQLSEQSVWNLYGPTEATIWATIKELKLEAPVTIGQPLGNTEIYILDKARQLAPIGVVGELCIGGVQLARGYLNRHELTAEKFIDHPFKKGERLYFTGDLGRWLPDGNVECLGRIDDQVKIRGYRIELGEIESVLQQCELVKQAVVAGKADSAGNKRLIGYIVPAGEFDREGTIAFLQSRLPEYMVPAMWVTMENLPLTANGKINKKALPEPEADVLLKTVYVAPRNATEQTLVNIFLILLKVERVGIYDDFFALGGHSLLAIRVVSAIRKQLGVEISIRTVFNHPTVAALSAQLSTQTAFAVAPALTQQERPARIPLSYSQERLWFIDQLEGSVHYHLPTVLRLKGALNQDALLHALQTIVNRHEILRTGIAQEEGQAYQQVRAKDQWQLQVITAASLQQNEAGLQDYIQQLVQAPFDLLKDDMLRVHLITLGAADHMLVVTLHHIASDGWSTGIIVHELAELYSAYLESRPAQLPALDIQYADYAIWQRNYLSGAVLEQKLAYWKNKLSGVATLDLPTDYIRPAVQSTRGAVSKFRLDQQLSDDIQTLCRQEGTTLFMTLLTAFNILLHRYSSQDDICVGTPIAGRTQQEMENLIGFFINTLALRSDLSNNPSFLSLLQQVKQTTLEAYEHQDIPFEKIVEAVVKNRDMSRSPLFQALFVLQNTPGVPDLGLGELELSAESTTHTTAKWDLTFTVGETPAGLIGSVEYGVDLFSETTINRMISHFQQLLQAIVKNPATPIGYLSMLSDGEAQQLLSAFNDNATAYPANKTIADLFELQVAATPGAIALVYGNKSYTYKTLNERADKLAYYLRSKGVRSGTLVPLCIERSLEMMVGILGILKAGGAYVPVDATYPAERINYMLADINATLLVTTTTTMELLPAEWYDKELLLLDAMGEWFATPYAGPVSRTISAKDPAYVMYTSGSTGKPKGVVVTHQNVVSLVKEVTYVTLNESDVLLSTGSPSFDATTFEYWGMLLNGGQLVLCAEDTLLNSALLKQELRARKATKMWFTSGWFNQLVDTDVSVFEDLSAILTGGEKLSEEHVRKIKQAYPKLDVIHVYGPTENTTFSLAYLISEVPIKNATPIGAPLNNRTAYVLDHLQQLVPVGIRGELYVGGSGLAAGYLNQPALTATRFIPDPFAASPGELLYKTGDLGKWLPDGNIEFLGRIDDQVKIRGFRIELGEIEHVLRQCEGVAQAVVLAKTVHSGKQLIAYIVPAGNFDREGILTYLKNKLPDYMVPAWLLEMDKLPVTANGKVDKKALLQLEAGALSVNEYVAPRSKIEHALVAIWQELLQVPQIGINDNFFELGGHSLLTIRLIAAIKKESGLEVLIRELYTWPTIAALSVMLEQQQDKEGLGRYGEGRLLLQESLPGNGHIVLLNKATQAPPLFFLPGAGGLCDAYTELGRAFNDTMAFYSFQMLGAFEDEQPADTMEAIAAQHISWIKEIQPQGPYRLAGHSFGAHVAYEITKQLEAAGEEVAIVYLLDMQAAADPDPIDIDSLYDSMLAFFEQYRLITAPYPDWTIQLKSAIAHLPYNELMPFITRFVQEQIGRENKQTAFVLRMLALSWNNTWVHNNYAVTGSVKAPAVVLKAVDNPTRKTDPYMGWLNHSAVVRTLIVPGDHLNMVDGNNAVILAGHMINQLNEK</sequence>
<keyword evidence="5" id="KW-0677">Repeat</keyword>
<dbReference type="NCBIfam" id="TIGR01720">
    <property type="entry name" value="NRPS-para261"/>
    <property type="match status" value="1"/>
</dbReference>
<dbReference type="FunFam" id="3.30.559.30:FF:000001">
    <property type="entry name" value="Non-ribosomal peptide synthetase"/>
    <property type="match status" value="2"/>
</dbReference>
<dbReference type="Pfam" id="PF00550">
    <property type="entry name" value="PP-binding"/>
    <property type="match status" value="6"/>
</dbReference>
<keyword evidence="4" id="KW-0597">Phosphoprotein</keyword>
<dbReference type="GO" id="GO:0031177">
    <property type="term" value="F:phosphopantetheine binding"/>
    <property type="evidence" value="ECO:0007669"/>
    <property type="project" value="InterPro"/>
</dbReference>
<dbReference type="Gene3D" id="1.10.1200.10">
    <property type="entry name" value="ACP-like"/>
    <property type="match status" value="6"/>
</dbReference>
<reference evidence="7 8" key="1">
    <citation type="submission" date="2018-03" db="EMBL/GenBank/DDBJ databases">
        <title>Genomic Encyclopedia of Archaeal and Bacterial Type Strains, Phase II (KMG-II): from individual species to whole genera.</title>
        <authorList>
            <person name="Goeker M."/>
        </authorList>
    </citation>
    <scope>NUCLEOTIDE SEQUENCE [LARGE SCALE GENOMIC DNA]</scope>
    <source>
        <strain evidence="7 8">DSM 24859</strain>
    </source>
</reference>
<dbReference type="InterPro" id="IPR010060">
    <property type="entry name" value="NRPS_synth"/>
</dbReference>
<keyword evidence="3" id="KW-0596">Phosphopantetheine</keyword>
<dbReference type="FunFam" id="3.30.300.30:FF:000010">
    <property type="entry name" value="Enterobactin synthetase component F"/>
    <property type="match status" value="6"/>
</dbReference>
<feature type="domain" description="Carrier" evidence="6">
    <location>
        <begin position="3627"/>
        <end position="3702"/>
    </location>
</feature>
<dbReference type="InterPro" id="IPR045851">
    <property type="entry name" value="AMP-bd_C_sf"/>
</dbReference>
<dbReference type="SUPFAM" id="SSF52777">
    <property type="entry name" value="CoA-dependent acyltransferases"/>
    <property type="match status" value="14"/>
</dbReference>
<dbReference type="CDD" id="cd19543">
    <property type="entry name" value="DCL_NRPS"/>
    <property type="match status" value="1"/>
</dbReference>
<feature type="domain" description="Carrier" evidence="6">
    <location>
        <begin position="1045"/>
        <end position="1119"/>
    </location>
</feature>
<protein>
    <submittedName>
        <fullName evidence="7">Non-ribosomal peptide synthase protein (TIGR01720 family)/amino acid adenylation domain-containing protein</fullName>
    </submittedName>
</protein>
<dbReference type="SMART" id="SM00823">
    <property type="entry name" value="PKS_PP"/>
    <property type="match status" value="6"/>
</dbReference>
<accession>A0A2P8HHD2</accession>
<dbReference type="FunFam" id="2.30.38.10:FF:000001">
    <property type="entry name" value="Non-ribosomal peptide synthetase PvdI"/>
    <property type="match status" value="5"/>
</dbReference>
<dbReference type="PROSITE" id="PS50075">
    <property type="entry name" value="CARRIER"/>
    <property type="match status" value="6"/>
</dbReference>
<comment type="similarity">
    <text evidence="2">Belongs to the ATP-dependent AMP-binding enzyme family.</text>
</comment>
<dbReference type="EMBL" id="PYAW01000004">
    <property type="protein sequence ID" value="PSL45611.1"/>
    <property type="molecule type" value="Genomic_DNA"/>
</dbReference>
<dbReference type="InterPro" id="IPR000873">
    <property type="entry name" value="AMP-dep_synth/lig_dom"/>
</dbReference>
<dbReference type="SMART" id="SM00824">
    <property type="entry name" value="PKS_TE"/>
    <property type="match status" value="1"/>
</dbReference>
<dbReference type="PROSITE" id="PS00012">
    <property type="entry name" value="PHOSPHOPANTETHEINE"/>
    <property type="match status" value="6"/>
</dbReference>
<dbReference type="InterPro" id="IPR029058">
    <property type="entry name" value="AB_hydrolase_fold"/>
</dbReference>
<dbReference type="Pfam" id="PF13193">
    <property type="entry name" value="AMP-binding_C"/>
    <property type="match status" value="5"/>
</dbReference>
<dbReference type="SUPFAM" id="SSF47336">
    <property type="entry name" value="ACP-like"/>
    <property type="match status" value="6"/>
</dbReference>
<dbReference type="Proteomes" id="UP000240971">
    <property type="component" value="Unassembled WGS sequence"/>
</dbReference>
<evidence type="ECO:0000256" key="3">
    <source>
        <dbReference type="ARBA" id="ARBA00022450"/>
    </source>
</evidence>
<dbReference type="CDD" id="cd12116">
    <property type="entry name" value="A_NRPS_Ta1_like"/>
    <property type="match status" value="1"/>
</dbReference>
<evidence type="ECO:0000256" key="5">
    <source>
        <dbReference type="ARBA" id="ARBA00022737"/>
    </source>
</evidence>
<evidence type="ECO:0000256" key="2">
    <source>
        <dbReference type="ARBA" id="ARBA00006432"/>
    </source>
</evidence>
<dbReference type="Pfam" id="PF00501">
    <property type="entry name" value="AMP-binding"/>
    <property type="match status" value="6"/>
</dbReference>
<evidence type="ECO:0000259" key="6">
    <source>
        <dbReference type="PROSITE" id="PS50075"/>
    </source>
</evidence>
<feature type="domain" description="Carrier" evidence="6">
    <location>
        <begin position="6783"/>
        <end position="6858"/>
    </location>
</feature>
<dbReference type="NCBIfam" id="TIGR01733">
    <property type="entry name" value="AA-adenyl-dom"/>
    <property type="match status" value="6"/>
</dbReference>
<dbReference type="FunFam" id="1.10.1200.10:FF:000005">
    <property type="entry name" value="Nonribosomal peptide synthetase 1"/>
    <property type="match status" value="4"/>
</dbReference>
<dbReference type="NCBIfam" id="NF004282">
    <property type="entry name" value="PRK05691.1"/>
    <property type="match status" value="6"/>
</dbReference>
<dbReference type="Gene3D" id="3.40.50.980">
    <property type="match status" value="12"/>
</dbReference>
<dbReference type="CDD" id="cd12117">
    <property type="entry name" value="A_NRPS_Srf_like"/>
    <property type="match status" value="1"/>
</dbReference>
<dbReference type="PANTHER" id="PTHR45527:SF1">
    <property type="entry name" value="FATTY ACID SYNTHASE"/>
    <property type="match status" value="1"/>
</dbReference>
<dbReference type="SUPFAM" id="SSF56801">
    <property type="entry name" value="Acetyl-CoA synthetase-like"/>
    <property type="match status" value="6"/>
</dbReference>
<feature type="domain" description="Carrier" evidence="6">
    <location>
        <begin position="2573"/>
        <end position="2648"/>
    </location>
</feature>
<dbReference type="Pfam" id="PF00975">
    <property type="entry name" value="Thioesterase"/>
    <property type="match status" value="1"/>
</dbReference>
<evidence type="ECO:0000256" key="4">
    <source>
        <dbReference type="ARBA" id="ARBA00022553"/>
    </source>
</evidence>
<evidence type="ECO:0000313" key="8">
    <source>
        <dbReference type="Proteomes" id="UP000240971"/>
    </source>
</evidence>
<dbReference type="SUPFAM" id="SSF53474">
    <property type="entry name" value="alpha/beta-Hydrolases"/>
    <property type="match status" value="1"/>
</dbReference>
<dbReference type="PANTHER" id="PTHR45527">
    <property type="entry name" value="NONRIBOSOMAL PEPTIDE SYNTHETASE"/>
    <property type="match status" value="1"/>
</dbReference>